<dbReference type="EMBL" id="JADOUA010000001">
    <property type="protein sequence ID" value="MBG6087230.1"/>
    <property type="molecule type" value="Genomic_DNA"/>
</dbReference>
<evidence type="ECO:0008006" key="4">
    <source>
        <dbReference type="Google" id="ProtNLM"/>
    </source>
</evidence>
<feature type="signal peptide" evidence="1">
    <location>
        <begin position="1"/>
        <end position="22"/>
    </location>
</feature>
<keyword evidence="1" id="KW-0732">Signal</keyword>
<organism evidence="2 3">
    <name type="scientific">Actinomadura viridis</name>
    <dbReference type="NCBI Taxonomy" id="58110"/>
    <lineage>
        <taxon>Bacteria</taxon>
        <taxon>Bacillati</taxon>
        <taxon>Actinomycetota</taxon>
        <taxon>Actinomycetes</taxon>
        <taxon>Streptosporangiales</taxon>
        <taxon>Thermomonosporaceae</taxon>
        <taxon>Actinomadura</taxon>
    </lineage>
</organism>
<accession>A0A931GHC0</accession>
<proteinExistence type="predicted"/>
<gene>
    <name evidence="2" type="ORF">IW256_001343</name>
</gene>
<name>A0A931GHC0_9ACTN</name>
<keyword evidence="3" id="KW-1185">Reference proteome</keyword>
<evidence type="ECO:0000313" key="2">
    <source>
        <dbReference type="EMBL" id="MBG6087230.1"/>
    </source>
</evidence>
<dbReference type="RefSeq" id="WP_197010123.1">
    <property type="nucleotide sequence ID" value="NZ_BAABES010000006.1"/>
</dbReference>
<sequence length="186" mass="20183">MAKLPVRLAVAVLLALPPAGCAGGGEPAPVPAGFQGHRTGLYSFSYPAGWRRVEEKDERGRPVLRFEGPVLPSGVVDGQVHVAGYGGFAAGLDTALSQFRGLALLNRYRITADRPVEIAGAVRARRFEAAYEVEAGDGARVPFTLLGVYAMTDRDVLVEFMLRWPRTGASAPRMPEIFETFRLREK</sequence>
<evidence type="ECO:0000256" key="1">
    <source>
        <dbReference type="SAM" id="SignalP"/>
    </source>
</evidence>
<dbReference type="AlphaFoldDB" id="A0A931GHC0"/>
<feature type="chain" id="PRO_5038911099" description="Lipoprotein" evidence="1">
    <location>
        <begin position="23"/>
        <end position="186"/>
    </location>
</feature>
<protein>
    <recommendedName>
        <fullName evidence="4">Lipoprotein</fullName>
    </recommendedName>
</protein>
<comment type="caution">
    <text evidence="2">The sequence shown here is derived from an EMBL/GenBank/DDBJ whole genome shotgun (WGS) entry which is preliminary data.</text>
</comment>
<dbReference type="Proteomes" id="UP000614047">
    <property type="component" value="Unassembled WGS sequence"/>
</dbReference>
<evidence type="ECO:0000313" key="3">
    <source>
        <dbReference type="Proteomes" id="UP000614047"/>
    </source>
</evidence>
<reference evidence="2" key="1">
    <citation type="submission" date="2020-11" db="EMBL/GenBank/DDBJ databases">
        <title>Sequencing the genomes of 1000 actinobacteria strains.</title>
        <authorList>
            <person name="Klenk H.-P."/>
        </authorList>
    </citation>
    <scope>NUCLEOTIDE SEQUENCE</scope>
    <source>
        <strain evidence="2">DSM 43175</strain>
    </source>
</reference>